<evidence type="ECO:0000256" key="1">
    <source>
        <dbReference type="ARBA" id="ARBA00022553"/>
    </source>
</evidence>
<dbReference type="InterPro" id="IPR008266">
    <property type="entry name" value="Tyr_kinase_AS"/>
</dbReference>
<dbReference type="PROSITE" id="PS00107">
    <property type="entry name" value="PROTEIN_KINASE_ATP"/>
    <property type="match status" value="1"/>
</dbReference>
<dbReference type="PROSITE" id="PS50011">
    <property type="entry name" value="PROTEIN_KINASE_DOM"/>
    <property type="match status" value="1"/>
</dbReference>
<dbReference type="Gene3D" id="3.30.200.20">
    <property type="entry name" value="Phosphorylase Kinase, domain 1"/>
    <property type="match status" value="1"/>
</dbReference>
<feature type="domain" description="Protein kinase" evidence="7">
    <location>
        <begin position="519"/>
        <end position="801"/>
    </location>
</feature>
<keyword evidence="9" id="KW-1185">Reference proteome</keyword>
<feature type="binding site" evidence="6">
    <location>
        <position position="548"/>
    </location>
    <ligand>
        <name>ATP</name>
        <dbReference type="ChEBI" id="CHEBI:30616"/>
    </ligand>
</feature>
<dbReference type="SUPFAM" id="SSF50475">
    <property type="entry name" value="FMN-binding split barrel"/>
    <property type="match status" value="1"/>
</dbReference>
<dbReference type="SMART" id="SM00219">
    <property type="entry name" value="TyrKc"/>
    <property type="match status" value="1"/>
</dbReference>
<gene>
    <name evidence="8" type="ORF">V6N12_055295</name>
</gene>
<keyword evidence="1" id="KW-0597">Phosphoprotein</keyword>
<evidence type="ECO:0000259" key="7">
    <source>
        <dbReference type="PROSITE" id="PS50011"/>
    </source>
</evidence>
<dbReference type="InterPro" id="IPR020635">
    <property type="entry name" value="Tyr_kinase_cat_dom"/>
</dbReference>
<keyword evidence="2" id="KW-0808">Transferase</keyword>
<evidence type="ECO:0000313" key="8">
    <source>
        <dbReference type="EMBL" id="KAK8498081.1"/>
    </source>
</evidence>
<dbReference type="PANTHER" id="PTHR47983">
    <property type="entry name" value="PTO-INTERACTING PROTEIN 1-LIKE"/>
    <property type="match status" value="1"/>
</dbReference>
<dbReference type="Proteomes" id="UP001472677">
    <property type="component" value="Unassembled WGS sequence"/>
</dbReference>
<dbReference type="Pfam" id="PF07714">
    <property type="entry name" value="PK_Tyr_Ser-Thr"/>
    <property type="match status" value="1"/>
</dbReference>
<dbReference type="InterPro" id="IPR017441">
    <property type="entry name" value="Protein_kinase_ATP_BS"/>
</dbReference>
<accession>A0ABR2AW45</accession>
<evidence type="ECO:0000313" key="9">
    <source>
        <dbReference type="Proteomes" id="UP001472677"/>
    </source>
</evidence>
<dbReference type="InterPro" id="IPR037119">
    <property type="entry name" value="Haem_oxidase_HugZ-like_sf"/>
</dbReference>
<dbReference type="PANTHER" id="PTHR47983:SF7">
    <property type="entry name" value="PROTEIN KINASE SUPERFAMILY PROTEIN"/>
    <property type="match status" value="1"/>
</dbReference>
<evidence type="ECO:0000256" key="6">
    <source>
        <dbReference type="PROSITE-ProRule" id="PRU10141"/>
    </source>
</evidence>
<dbReference type="InterPro" id="IPR000719">
    <property type="entry name" value="Prot_kinase_dom"/>
</dbReference>
<keyword evidence="4" id="KW-0418">Kinase</keyword>
<keyword evidence="5 6" id="KW-0067">ATP-binding</keyword>
<dbReference type="Gene3D" id="3.20.180.10">
    <property type="entry name" value="PNP-oxidase-like"/>
    <property type="match status" value="1"/>
</dbReference>
<organism evidence="8 9">
    <name type="scientific">Hibiscus sabdariffa</name>
    <name type="common">roselle</name>
    <dbReference type="NCBI Taxonomy" id="183260"/>
    <lineage>
        <taxon>Eukaryota</taxon>
        <taxon>Viridiplantae</taxon>
        <taxon>Streptophyta</taxon>
        <taxon>Embryophyta</taxon>
        <taxon>Tracheophyta</taxon>
        <taxon>Spermatophyta</taxon>
        <taxon>Magnoliopsida</taxon>
        <taxon>eudicotyledons</taxon>
        <taxon>Gunneridae</taxon>
        <taxon>Pentapetalae</taxon>
        <taxon>rosids</taxon>
        <taxon>malvids</taxon>
        <taxon>Malvales</taxon>
        <taxon>Malvaceae</taxon>
        <taxon>Malvoideae</taxon>
        <taxon>Hibiscus</taxon>
    </lineage>
</organism>
<comment type="caution">
    <text evidence="8">The sequence shown here is derived from an EMBL/GenBank/DDBJ whole genome shotgun (WGS) entry which is preliminary data.</text>
</comment>
<dbReference type="InterPro" id="IPR052101">
    <property type="entry name" value="Plant_StressResp_Kinase"/>
</dbReference>
<dbReference type="InterPro" id="IPR011009">
    <property type="entry name" value="Kinase-like_dom_sf"/>
</dbReference>
<sequence>MAIAAASSFSVGPSWCHFCQVEGASAYYSRLLGVNNGCVKHTFDGCKAMDLPGISFRCRDPFFGLTQFHWLSVGRNLSLSKVLVAADYSDSVPNSSSYESNQGYHPLEEIKVCKRIQETKLSSAEIARTTVEANSNALLVFPGTVHSEPHEQISWADFRYFVDDYGDIFFEILNDENILQDRGASNLVNVLIGMDIPVRDNNQAIGDFNFSDIRTDDEFLSDDEYFEVMDSEISEAPVYWGMPDSANTSWVHPTFFSKCLTKAVHVEHDRKMDHPSNGVSIVGCLRPAFADEESHLRRRFHFEDDEGYTSDWKDGEAPKMSSKYGGCRSGSTLYRLEMMQIELFSVYGVQSLISLEDFQDAEPDVLVHSTSAILERFSEKGIQCNVALKALCKKKGLQIEGANLIGVDSLGIDVRVFSGVEVHTRRFPFKIRAMSETAAEKQIRQLLFPRSRRKKLQSHGDELQDPDENHLCETDQLKCPNQKNSKLAAPVKPEEREPESPIEVPALSLQELEEKTDNFGSKALIGEGSYGRVYYAELDNGEAVAVKKLDVPSEPEPNFKFLNQVSMVSRLKHDNFVKLHGYCVEGNLRVLAYEFATMGSLHDVLHGRKGLPGSQPGPVLNWTQRVRIAVDAARGLEYLHEKAQPSVIHRDIRSSNVLLFEGFKVKIADFNLSNQSPDMAARLHSTRVLGTFGYHAPEYAMTGELTQKSDVYSFGVVLLELLTGRKPVDHTMPRGQQSLVTWGTPRLSEDKVKECVDPNLMGEYPPKGVAKLATVAALCVQYEAEFRPNMSIVVKALQPLLKAPTPES</sequence>
<name>A0ABR2AW45_9ROSI</name>
<evidence type="ECO:0000256" key="3">
    <source>
        <dbReference type="ARBA" id="ARBA00022741"/>
    </source>
</evidence>
<dbReference type="Gene3D" id="1.10.510.10">
    <property type="entry name" value="Transferase(Phosphotransferase) domain 1"/>
    <property type="match status" value="1"/>
</dbReference>
<dbReference type="SUPFAM" id="SSF56112">
    <property type="entry name" value="Protein kinase-like (PK-like)"/>
    <property type="match status" value="1"/>
</dbReference>
<protein>
    <recommendedName>
        <fullName evidence="7">Protein kinase domain-containing protein</fullName>
    </recommendedName>
</protein>
<evidence type="ECO:0000256" key="5">
    <source>
        <dbReference type="ARBA" id="ARBA00022840"/>
    </source>
</evidence>
<evidence type="ECO:0000256" key="4">
    <source>
        <dbReference type="ARBA" id="ARBA00022777"/>
    </source>
</evidence>
<keyword evidence="3 6" id="KW-0547">Nucleotide-binding</keyword>
<dbReference type="EMBL" id="JBBPBM010000280">
    <property type="protein sequence ID" value="KAK8498081.1"/>
    <property type="molecule type" value="Genomic_DNA"/>
</dbReference>
<dbReference type="PROSITE" id="PS00109">
    <property type="entry name" value="PROTEIN_KINASE_TYR"/>
    <property type="match status" value="1"/>
</dbReference>
<evidence type="ECO:0000256" key="2">
    <source>
        <dbReference type="ARBA" id="ARBA00022679"/>
    </source>
</evidence>
<dbReference type="InterPro" id="IPR001245">
    <property type="entry name" value="Ser-Thr/Tyr_kinase_cat_dom"/>
</dbReference>
<reference evidence="8 9" key="1">
    <citation type="journal article" date="2024" name="G3 (Bethesda)">
        <title>Genome assembly of Hibiscus sabdariffa L. provides insights into metabolisms of medicinal natural products.</title>
        <authorList>
            <person name="Kim T."/>
        </authorList>
    </citation>
    <scope>NUCLEOTIDE SEQUENCE [LARGE SCALE GENOMIC DNA]</scope>
    <source>
        <strain evidence="8">TK-2024</strain>
        <tissue evidence="8">Old leaves</tissue>
    </source>
</reference>
<proteinExistence type="predicted"/>